<evidence type="ECO:0000313" key="3">
    <source>
        <dbReference type="Proteomes" id="UP000254939"/>
    </source>
</evidence>
<dbReference type="OrthoDB" id="9790161at2"/>
<dbReference type="AlphaFoldDB" id="A0A370KGQ6"/>
<dbReference type="Pfam" id="PF06841">
    <property type="entry name" value="Phage_T4_gp19"/>
    <property type="match status" value="1"/>
</dbReference>
<dbReference type="GO" id="GO:0005198">
    <property type="term" value="F:structural molecule activity"/>
    <property type="evidence" value="ECO:0007669"/>
    <property type="project" value="InterPro"/>
</dbReference>
<comment type="caution">
    <text evidence="2">The sequence shown here is derived from an EMBL/GenBank/DDBJ whole genome shotgun (WGS) entry which is preliminary data.</text>
</comment>
<gene>
    <name evidence="2" type="ORF">B5K06_29115</name>
</gene>
<proteinExistence type="predicted"/>
<dbReference type="InterPro" id="IPR011747">
    <property type="entry name" value="CHP02241"/>
</dbReference>
<feature type="region of interest" description="Disordered" evidence="1">
    <location>
        <begin position="42"/>
        <end position="62"/>
    </location>
</feature>
<dbReference type="InterPro" id="IPR010667">
    <property type="entry name" value="Phage_T4_Gp19"/>
</dbReference>
<accession>A0A370KGQ6</accession>
<reference evidence="2 3" key="1">
    <citation type="submission" date="2017-03" db="EMBL/GenBank/DDBJ databases">
        <title>Genome analysis of Rhizobial strains effectives or ineffectives for nitrogen fixation isolated from bean seeds.</title>
        <authorList>
            <person name="Peralta H."/>
            <person name="Aguilar-Vera A."/>
            <person name="Mora Y."/>
            <person name="Vargas-Lagunas C."/>
            <person name="Girard L."/>
            <person name="Mora J."/>
        </authorList>
    </citation>
    <scope>NUCLEOTIDE SEQUENCE [LARGE SCALE GENOMIC DNA]</scope>
    <source>
        <strain evidence="2 3">CCGM3</strain>
    </source>
</reference>
<dbReference type="EMBL" id="NAAC01000041">
    <property type="protein sequence ID" value="RDJ03965.1"/>
    <property type="molecule type" value="Genomic_DNA"/>
</dbReference>
<dbReference type="NCBIfam" id="TIGR02241">
    <property type="entry name" value="conserved hypothetical phage tail region protein"/>
    <property type="match status" value="1"/>
</dbReference>
<sequence>MAQFTVNPRRFDPYKNFKFRVKWDGRYVAGVSKVGALKRSTEVVEHREGGDPSTSRKSPGRTKYEAVTLERGVTHDLEFEQWANKLWNFGAGPGAELSLADFRKDIIIDLFNEAGQKVISYNVFRCWVSEYQALPDLDANANAVAIQTLKLENEGWERDLAVTEPTEPSFTFPPG</sequence>
<organism evidence="2 3">
    <name type="scientific">Rhizobium grahamii</name>
    <dbReference type="NCBI Taxonomy" id="1120045"/>
    <lineage>
        <taxon>Bacteria</taxon>
        <taxon>Pseudomonadati</taxon>
        <taxon>Pseudomonadota</taxon>
        <taxon>Alphaproteobacteria</taxon>
        <taxon>Hyphomicrobiales</taxon>
        <taxon>Rhizobiaceae</taxon>
        <taxon>Rhizobium/Agrobacterium group</taxon>
        <taxon>Rhizobium</taxon>
    </lineage>
</organism>
<dbReference type="RefSeq" id="WP_016555772.1">
    <property type="nucleotide sequence ID" value="NZ_KZ857269.1"/>
</dbReference>
<dbReference type="PANTHER" id="PTHR38009">
    <property type="entry name" value="CONSERVED HYPOTHETICAL PHAGE TAIL PROTEIN"/>
    <property type="match status" value="1"/>
</dbReference>
<evidence type="ECO:0000256" key="1">
    <source>
        <dbReference type="SAM" id="MobiDB-lite"/>
    </source>
</evidence>
<dbReference type="PANTHER" id="PTHR38009:SF1">
    <property type="entry name" value="CONSERVED HYPOTHETICAL PHAGE TAIL PROTEIN"/>
    <property type="match status" value="1"/>
</dbReference>
<name>A0A370KGQ6_9HYPH</name>
<evidence type="ECO:0000313" key="2">
    <source>
        <dbReference type="EMBL" id="RDJ03965.1"/>
    </source>
</evidence>
<dbReference type="Proteomes" id="UP000254939">
    <property type="component" value="Unassembled WGS sequence"/>
</dbReference>
<protein>
    <submittedName>
        <fullName evidence="2">Phage tail protein</fullName>
    </submittedName>
</protein>